<organism evidence="2 3">
    <name type="scientific">Batillaria attramentaria</name>
    <dbReference type="NCBI Taxonomy" id="370345"/>
    <lineage>
        <taxon>Eukaryota</taxon>
        <taxon>Metazoa</taxon>
        <taxon>Spiralia</taxon>
        <taxon>Lophotrochozoa</taxon>
        <taxon>Mollusca</taxon>
        <taxon>Gastropoda</taxon>
        <taxon>Caenogastropoda</taxon>
        <taxon>Sorbeoconcha</taxon>
        <taxon>Cerithioidea</taxon>
        <taxon>Batillariidae</taxon>
        <taxon>Batillaria</taxon>
    </lineage>
</organism>
<keyword evidence="3" id="KW-1185">Reference proteome</keyword>
<comment type="caution">
    <text evidence="2">The sequence shown here is derived from an EMBL/GenBank/DDBJ whole genome shotgun (WGS) entry which is preliminary data.</text>
</comment>
<evidence type="ECO:0000313" key="3">
    <source>
        <dbReference type="Proteomes" id="UP001519460"/>
    </source>
</evidence>
<feature type="region of interest" description="Disordered" evidence="1">
    <location>
        <begin position="57"/>
        <end position="84"/>
    </location>
</feature>
<protein>
    <submittedName>
        <fullName evidence="2">Uncharacterized protein</fullName>
    </submittedName>
</protein>
<dbReference type="Proteomes" id="UP001519460">
    <property type="component" value="Unassembled WGS sequence"/>
</dbReference>
<gene>
    <name evidence="2" type="ORF">BaRGS_00016865</name>
</gene>
<sequence>MDWVPIRANESLKSPLAYRLAQRNLSKIALRELYSQKRVSTPPSTVKIEGRFTQTARAWGGQKLEPPSPPLPHPRDDESRSLTSSRRGINLLCDSISCWPCV</sequence>
<accession>A0ABD0KX19</accession>
<dbReference type="EMBL" id="JACVVK020000109">
    <property type="protein sequence ID" value="KAK7491846.1"/>
    <property type="molecule type" value="Genomic_DNA"/>
</dbReference>
<reference evidence="2 3" key="1">
    <citation type="journal article" date="2023" name="Sci. Data">
        <title>Genome assembly of the Korean intertidal mud-creeper Batillaria attramentaria.</title>
        <authorList>
            <person name="Patra A.K."/>
            <person name="Ho P.T."/>
            <person name="Jun S."/>
            <person name="Lee S.J."/>
            <person name="Kim Y."/>
            <person name="Won Y.J."/>
        </authorList>
    </citation>
    <scope>NUCLEOTIDE SEQUENCE [LARGE SCALE GENOMIC DNA]</scope>
    <source>
        <strain evidence="2">Wonlab-2016</strain>
    </source>
</reference>
<dbReference type="AlphaFoldDB" id="A0ABD0KX19"/>
<evidence type="ECO:0000313" key="2">
    <source>
        <dbReference type="EMBL" id="KAK7491846.1"/>
    </source>
</evidence>
<name>A0ABD0KX19_9CAEN</name>
<proteinExistence type="predicted"/>
<evidence type="ECO:0000256" key="1">
    <source>
        <dbReference type="SAM" id="MobiDB-lite"/>
    </source>
</evidence>